<comment type="caution">
    <text evidence="2">The sequence shown here is derived from an EMBL/GenBank/DDBJ whole genome shotgun (WGS) entry which is preliminary data.</text>
</comment>
<dbReference type="PANTHER" id="PTHR43235">
    <property type="entry name" value="GLUTAMINE AMIDOTRANSFERASE PB2B2.05-RELATED"/>
    <property type="match status" value="1"/>
</dbReference>
<organism evidence="2 3">
    <name type="scientific">Rheinheimera mesophila</name>
    <dbReference type="NCBI Taxonomy" id="1547515"/>
    <lineage>
        <taxon>Bacteria</taxon>
        <taxon>Pseudomonadati</taxon>
        <taxon>Pseudomonadota</taxon>
        <taxon>Gammaproteobacteria</taxon>
        <taxon>Chromatiales</taxon>
        <taxon>Chromatiaceae</taxon>
        <taxon>Rheinheimera</taxon>
    </lineage>
</organism>
<evidence type="ECO:0000313" key="2">
    <source>
        <dbReference type="EMBL" id="RRJ23201.1"/>
    </source>
</evidence>
<keyword evidence="3" id="KW-1185">Reference proteome</keyword>
<gene>
    <name evidence="2" type="ORF">EIK76_03700</name>
</gene>
<dbReference type="InterPro" id="IPR029062">
    <property type="entry name" value="Class_I_gatase-like"/>
</dbReference>
<evidence type="ECO:0000313" key="3">
    <source>
        <dbReference type="Proteomes" id="UP000276260"/>
    </source>
</evidence>
<name>A0A3P3QPN8_9GAMM</name>
<sequence>MRVIAVSQRVEVIPVYNERRDALDQRWTAFLYQAGYLPLLLPNQADVALKLMALYQVSGLLLTGGNSLESYGGDSPERDLTEQLLMDYAVNHCLPTVGVCRGMQFLQQYFGQSLEPVTGHVSALQSVYIGNEVHQVNSYHHFATTKTNEHWSCFAKASDGVIKGIIHKHLPISAIMWHPERIEPFRSYDIEFVQKVFR</sequence>
<protein>
    <submittedName>
        <fullName evidence="2">Gamma-glutamyl-gamma-aminobutyrate hydrolase</fullName>
    </submittedName>
</protein>
<dbReference type="InterPro" id="IPR017926">
    <property type="entry name" value="GATASE"/>
</dbReference>
<dbReference type="Proteomes" id="UP000276260">
    <property type="component" value="Unassembled WGS sequence"/>
</dbReference>
<dbReference type="Gene3D" id="3.40.50.880">
    <property type="match status" value="1"/>
</dbReference>
<dbReference type="AlphaFoldDB" id="A0A3P3QPN8"/>
<dbReference type="SUPFAM" id="SSF52317">
    <property type="entry name" value="Class I glutamine amidotransferase-like"/>
    <property type="match status" value="1"/>
</dbReference>
<accession>A0A3P3QPN8</accession>
<keyword evidence="2" id="KW-0378">Hydrolase</keyword>
<dbReference type="PROSITE" id="PS51273">
    <property type="entry name" value="GATASE_TYPE_1"/>
    <property type="match status" value="1"/>
</dbReference>
<dbReference type="OrthoDB" id="9813383at2"/>
<proteinExistence type="predicted"/>
<reference evidence="2 3" key="1">
    <citation type="submission" date="2018-11" db="EMBL/GenBank/DDBJ databases">
        <title>Draft genome analysis of Rheinheimera mesophila isolated from an industrial waste site.</title>
        <authorList>
            <person name="Yu Q."/>
            <person name="Qi Y."/>
            <person name="Zhang H."/>
            <person name="Lu Y."/>
            <person name="Pu J."/>
        </authorList>
    </citation>
    <scope>NUCLEOTIDE SEQUENCE [LARGE SCALE GENOMIC DNA]</scope>
    <source>
        <strain evidence="2 3">IITR13</strain>
    </source>
</reference>
<dbReference type="EMBL" id="RRCF01000001">
    <property type="protein sequence ID" value="RRJ23201.1"/>
    <property type="molecule type" value="Genomic_DNA"/>
</dbReference>
<dbReference type="GO" id="GO:0005829">
    <property type="term" value="C:cytosol"/>
    <property type="evidence" value="ECO:0007669"/>
    <property type="project" value="TreeGrafter"/>
</dbReference>
<dbReference type="GO" id="GO:0006598">
    <property type="term" value="P:polyamine catabolic process"/>
    <property type="evidence" value="ECO:0007669"/>
    <property type="project" value="TreeGrafter"/>
</dbReference>
<feature type="domain" description="Glutamine amidotransferase" evidence="1">
    <location>
        <begin position="41"/>
        <end position="182"/>
    </location>
</feature>
<dbReference type="RefSeq" id="WP_046520002.1">
    <property type="nucleotide sequence ID" value="NZ_LAVS01000022.1"/>
</dbReference>
<evidence type="ECO:0000259" key="1">
    <source>
        <dbReference type="Pfam" id="PF00117"/>
    </source>
</evidence>
<dbReference type="InterPro" id="IPR044668">
    <property type="entry name" value="PuuD-like"/>
</dbReference>
<dbReference type="PANTHER" id="PTHR43235:SF1">
    <property type="entry name" value="GLUTAMINE AMIDOTRANSFERASE PB2B2.05-RELATED"/>
    <property type="match status" value="1"/>
</dbReference>
<dbReference type="GO" id="GO:0033969">
    <property type="term" value="F:gamma-glutamyl-gamma-aminobutyrate hydrolase activity"/>
    <property type="evidence" value="ECO:0007669"/>
    <property type="project" value="TreeGrafter"/>
</dbReference>
<dbReference type="Pfam" id="PF00117">
    <property type="entry name" value="GATase"/>
    <property type="match status" value="1"/>
</dbReference>